<evidence type="ECO:0000256" key="8">
    <source>
        <dbReference type="ARBA" id="ARBA00023014"/>
    </source>
</evidence>
<dbReference type="InterPro" id="IPR009010">
    <property type="entry name" value="Asp_de-COase-like_dom_sf"/>
</dbReference>
<reference evidence="10 11" key="1">
    <citation type="submission" date="2016-09" db="EMBL/GenBank/DDBJ databases">
        <title>Desulfuribacillus arsenicus sp. nov., an obligately anaerobic, dissimilatory arsenic- and antimonate-reducing bacterium isolated from anoxic sediments.</title>
        <authorList>
            <person name="Abin C.A."/>
            <person name="Hollibaugh J.T."/>
        </authorList>
    </citation>
    <scope>NUCLEOTIDE SEQUENCE [LARGE SCALE GENOMIC DNA]</scope>
    <source>
        <strain evidence="10 11">MLFW-2</strain>
    </source>
</reference>
<keyword evidence="3" id="KW-0500">Molybdenum</keyword>
<evidence type="ECO:0000256" key="6">
    <source>
        <dbReference type="ARBA" id="ARBA00023002"/>
    </source>
</evidence>
<dbReference type="AlphaFoldDB" id="A0A1E5L2L4"/>
<dbReference type="GO" id="GO:0016491">
    <property type="term" value="F:oxidoreductase activity"/>
    <property type="evidence" value="ECO:0007669"/>
    <property type="project" value="UniProtKB-KW"/>
</dbReference>
<keyword evidence="5" id="KW-0732">Signal</keyword>
<accession>A0A1E5L2L4</accession>
<dbReference type="Pfam" id="PF01568">
    <property type="entry name" value="Molydop_binding"/>
    <property type="match status" value="1"/>
</dbReference>
<evidence type="ECO:0000256" key="3">
    <source>
        <dbReference type="ARBA" id="ARBA00022505"/>
    </source>
</evidence>
<dbReference type="InterPro" id="IPR006657">
    <property type="entry name" value="MoPterin_dinucl-bd_dom"/>
</dbReference>
<dbReference type="GO" id="GO:0051539">
    <property type="term" value="F:4 iron, 4 sulfur cluster binding"/>
    <property type="evidence" value="ECO:0007669"/>
    <property type="project" value="UniProtKB-KW"/>
</dbReference>
<dbReference type="EMBL" id="MJAT01000038">
    <property type="protein sequence ID" value="OEH84402.1"/>
    <property type="molecule type" value="Genomic_DNA"/>
</dbReference>
<protein>
    <recommendedName>
        <fullName evidence="9">4Fe-4S Mo/W bis-MGD-type domain-containing protein</fullName>
    </recommendedName>
</protein>
<dbReference type="OrthoDB" id="9759518at2"/>
<dbReference type="Pfam" id="PF04879">
    <property type="entry name" value="Molybdop_Fe4S4"/>
    <property type="match status" value="1"/>
</dbReference>
<dbReference type="Gene3D" id="3.40.228.10">
    <property type="entry name" value="Dimethylsulfoxide Reductase, domain 2"/>
    <property type="match status" value="1"/>
</dbReference>
<dbReference type="PANTHER" id="PTHR43742:SF9">
    <property type="entry name" value="TETRATHIONATE REDUCTASE SUBUNIT A"/>
    <property type="match status" value="1"/>
</dbReference>
<dbReference type="InterPro" id="IPR006963">
    <property type="entry name" value="Mopterin_OxRdtase_4Fe-4S_dom"/>
</dbReference>
<evidence type="ECO:0000256" key="7">
    <source>
        <dbReference type="ARBA" id="ARBA00023004"/>
    </source>
</evidence>
<dbReference type="SMART" id="SM00926">
    <property type="entry name" value="Molybdop_Fe4S4"/>
    <property type="match status" value="1"/>
</dbReference>
<organism evidence="10 11">
    <name type="scientific">Desulfuribacillus stibiiarsenatis</name>
    <dbReference type="NCBI Taxonomy" id="1390249"/>
    <lineage>
        <taxon>Bacteria</taxon>
        <taxon>Bacillati</taxon>
        <taxon>Bacillota</taxon>
        <taxon>Desulfuribacillia</taxon>
        <taxon>Desulfuribacillales</taxon>
        <taxon>Desulfuribacillaceae</taxon>
        <taxon>Desulfuribacillus</taxon>
    </lineage>
</organism>
<dbReference type="Gene3D" id="3.40.50.740">
    <property type="match status" value="1"/>
</dbReference>
<gene>
    <name evidence="10" type="ORF">BHU72_09285</name>
</gene>
<dbReference type="RefSeq" id="WP_069703115.1">
    <property type="nucleotide sequence ID" value="NZ_MJAT01000038.1"/>
</dbReference>
<feature type="domain" description="4Fe-4S Mo/W bis-MGD-type" evidence="9">
    <location>
        <begin position="44"/>
        <end position="100"/>
    </location>
</feature>
<evidence type="ECO:0000313" key="11">
    <source>
        <dbReference type="Proteomes" id="UP000095255"/>
    </source>
</evidence>
<evidence type="ECO:0000313" key="10">
    <source>
        <dbReference type="EMBL" id="OEH84402.1"/>
    </source>
</evidence>
<evidence type="ECO:0000256" key="5">
    <source>
        <dbReference type="ARBA" id="ARBA00022729"/>
    </source>
</evidence>
<dbReference type="PROSITE" id="PS51669">
    <property type="entry name" value="4FE4S_MOW_BIS_MGD"/>
    <property type="match status" value="1"/>
</dbReference>
<keyword evidence="8" id="KW-0411">Iron-sulfur</keyword>
<dbReference type="STRING" id="1390249.BHU72_09285"/>
<dbReference type="Gene3D" id="3.30.2070.10">
    <property type="entry name" value="Formate dehydrogenase/DMSO reductase"/>
    <property type="match status" value="1"/>
</dbReference>
<name>A0A1E5L2L4_9FIRM</name>
<evidence type="ECO:0000256" key="2">
    <source>
        <dbReference type="ARBA" id="ARBA00022485"/>
    </source>
</evidence>
<evidence type="ECO:0000256" key="1">
    <source>
        <dbReference type="ARBA" id="ARBA00010312"/>
    </source>
</evidence>
<keyword evidence="7" id="KW-0408">Iron</keyword>
<dbReference type="PANTHER" id="PTHR43742">
    <property type="entry name" value="TRIMETHYLAMINE-N-OXIDE REDUCTASE"/>
    <property type="match status" value="1"/>
</dbReference>
<comment type="similarity">
    <text evidence="1">Belongs to the prokaryotic molybdopterin-containing oxidoreductase family.</text>
</comment>
<dbReference type="InterPro" id="IPR006311">
    <property type="entry name" value="TAT_signal"/>
</dbReference>
<comment type="caution">
    <text evidence="10">The sequence shown here is derived from an EMBL/GenBank/DDBJ whole genome shotgun (WGS) entry which is preliminary data.</text>
</comment>
<keyword evidence="11" id="KW-1185">Reference proteome</keyword>
<dbReference type="SUPFAM" id="SSF50692">
    <property type="entry name" value="ADC-like"/>
    <property type="match status" value="1"/>
</dbReference>
<dbReference type="Proteomes" id="UP000095255">
    <property type="component" value="Unassembled WGS sequence"/>
</dbReference>
<dbReference type="InterPro" id="IPR050612">
    <property type="entry name" value="Prok_Mopterin_Oxidored"/>
</dbReference>
<proteinExistence type="inferred from homology"/>
<dbReference type="InterPro" id="IPR006656">
    <property type="entry name" value="Mopterin_OxRdtase"/>
</dbReference>
<dbReference type="SUPFAM" id="SSF53706">
    <property type="entry name" value="Formate dehydrogenase/DMSO reductase, domains 1-3"/>
    <property type="match status" value="1"/>
</dbReference>
<dbReference type="GO" id="GO:0046872">
    <property type="term" value="F:metal ion binding"/>
    <property type="evidence" value="ECO:0007669"/>
    <property type="project" value="UniProtKB-KW"/>
</dbReference>
<evidence type="ECO:0000259" key="9">
    <source>
        <dbReference type="PROSITE" id="PS51669"/>
    </source>
</evidence>
<keyword evidence="2" id="KW-0004">4Fe-4S</keyword>
<dbReference type="PROSITE" id="PS51318">
    <property type="entry name" value="TAT"/>
    <property type="match status" value="1"/>
</dbReference>
<keyword evidence="6" id="KW-0560">Oxidoreductase</keyword>
<sequence>MFDNRVSRRTFLKATVATGASVTVGTTGLLSYEQWLEASENAVVYTKNTLCNGCTNRCGMIVSVKNGRVWRAKGNPDCSNGLGTLCGRGQAMLDQPYATSGYRVTQPMKKVGDNEFEPISWEQAFSEIGAKFKDIIQKHGSETLFIGQNPKAFGTFYLTRLADALQIPTRVTHNPSCNTARNSAMPLVYGAVHSSDINNAKYIVYVGRSPADGMRPNQARSLRIARDNGAQIVILDPRYSNSCAFGSKWVNIRPGTDLAFLLAVMHVLIKDDLYDKKFVEEYTIGFAELAEEMKKYTPEWAAEITDVPADTIIEVANGLGANKPASLIEEAWKGSVGCSYENSSELGRAMACINGLLGNIGKKGGIRFSSDPEFGKVDGPSPKAPKGLRRLDEVGAGDTFPFTVASQGVTHLVVKKAIDGITKGGIVRQNNIARNFAGRDVMVKGLKSMECLVVIDIFMTETAECADYILPEPTFLERREIVENKGMRVCITDQVIDKIYPDTKPLDEIVAGIAKAAGVSEFFNFTLDQLNEARLKPLGIAYKDLLEKGYITYKQPQKEPVEGEVEKFVKTPSGLVEFFSEKCLKENYPPVVRWVPPLVSPDPSNLNEFRLIWGKYATHTHTATITLPSLAYVSKISNADWIWMSSKRAKTLGIKHGDLVIVENEQHTAKLNVKVTERLHPDCIFMPGHFGQFATRLPEELRMAANPNDFTPFMMEKFSGTMNAHETLVRVRKA</sequence>
<evidence type="ECO:0000256" key="4">
    <source>
        <dbReference type="ARBA" id="ARBA00022723"/>
    </source>
</evidence>
<dbReference type="Gene3D" id="2.20.25.90">
    <property type="entry name" value="ADC-like domains"/>
    <property type="match status" value="1"/>
</dbReference>
<dbReference type="Pfam" id="PF00384">
    <property type="entry name" value="Molybdopterin"/>
    <property type="match status" value="1"/>
</dbReference>
<dbReference type="Gene3D" id="2.40.40.20">
    <property type="match status" value="1"/>
</dbReference>
<dbReference type="GO" id="GO:0043546">
    <property type="term" value="F:molybdopterin cofactor binding"/>
    <property type="evidence" value="ECO:0007669"/>
    <property type="project" value="InterPro"/>
</dbReference>
<keyword evidence="4" id="KW-0479">Metal-binding</keyword>